<dbReference type="Proteomes" id="UP000002608">
    <property type="component" value="Chromosome"/>
</dbReference>
<evidence type="ECO:0000313" key="3">
    <source>
        <dbReference type="Proteomes" id="UP000002608"/>
    </source>
</evidence>
<dbReference type="KEGG" id="spl:Spea_2003"/>
<evidence type="ECO:0000256" key="1">
    <source>
        <dbReference type="SAM" id="SignalP"/>
    </source>
</evidence>
<evidence type="ECO:0008006" key="4">
    <source>
        <dbReference type="Google" id="ProtNLM"/>
    </source>
</evidence>
<dbReference type="HOGENOM" id="CLU_166881_0_0_6"/>
<dbReference type="RefSeq" id="WP_012155239.1">
    <property type="nucleotide sequence ID" value="NC_009901.1"/>
</dbReference>
<dbReference type="PROSITE" id="PS51257">
    <property type="entry name" value="PROKAR_LIPOPROTEIN"/>
    <property type="match status" value="1"/>
</dbReference>
<feature type="chain" id="PRO_5002720666" description="Lipoprotein" evidence="1">
    <location>
        <begin position="27"/>
        <end position="119"/>
    </location>
</feature>
<accession>A8H436</accession>
<sequence>MASKVSRLALILGVSVAMLGCNIANHGSFVTNTYQDAKVSSPLVRLGPVSGQSCQTQFLYLFPMGDSVSSPRAIEAAKNAIKGTVIITDVTIDDTLSFGVGYSEQCINVQGTAFGTKSL</sequence>
<proteinExistence type="predicted"/>
<dbReference type="EMBL" id="CP000851">
    <property type="protein sequence ID" value="ABV87323.1"/>
    <property type="molecule type" value="Genomic_DNA"/>
</dbReference>
<organism evidence="2 3">
    <name type="scientific">Shewanella pealeana (strain ATCC 700345 / ANG-SQ1)</name>
    <dbReference type="NCBI Taxonomy" id="398579"/>
    <lineage>
        <taxon>Bacteria</taxon>
        <taxon>Pseudomonadati</taxon>
        <taxon>Pseudomonadota</taxon>
        <taxon>Gammaproteobacteria</taxon>
        <taxon>Alteromonadales</taxon>
        <taxon>Shewanellaceae</taxon>
        <taxon>Shewanella</taxon>
    </lineage>
</organism>
<dbReference type="AlphaFoldDB" id="A8H436"/>
<dbReference type="eggNOG" id="ENOG502ZNZZ">
    <property type="taxonomic scope" value="Bacteria"/>
</dbReference>
<keyword evidence="1" id="KW-0732">Signal</keyword>
<name>A8H436_SHEPA</name>
<gene>
    <name evidence="2" type="ordered locus">Spea_2003</name>
</gene>
<feature type="signal peptide" evidence="1">
    <location>
        <begin position="1"/>
        <end position="26"/>
    </location>
</feature>
<protein>
    <recommendedName>
        <fullName evidence="4">Lipoprotein</fullName>
    </recommendedName>
</protein>
<reference evidence="2 3" key="1">
    <citation type="submission" date="2007-10" db="EMBL/GenBank/DDBJ databases">
        <title>Complete sequence of Shewanella pealeana ATCC 700345.</title>
        <authorList>
            <consortium name="US DOE Joint Genome Institute"/>
            <person name="Copeland A."/>
            <person name="Lucas S."/>
            <person name="Lapidus A."/>
            <person name="Barry K."/>
            <person name="Glavina del Rio T."/>
            <person name="Dalin E."/>
            <person name="Tice H."/>
            <person name="Pitluck S."/>
            <person name="Chertkov O."/>
            <person name="Brettin T."/>
            <person name="Bruce D."/>
            <person name="Detter J.C."/>
            <person name="Han C."/>
            <person name="Schmutz J."/>
            <person name="Larimer F."/>
            <person name="Land M."/>
            <person name="Hauser L."/>
            <person name="Kyrpides N."/>
            <person name="Kim E."/>
            <person name="Zhao J.-S.Z."/>
            <person name="Manno D."/>
            <person name="Hawari J."/>
            <person name="Richardson P."/>
        </authorList>
    </citation>
    <scope>NUCLEOTIDE SEQUENCE [LARGE SCALE GENOMIC DNA]</scope>
    <source>
        <strain evidence="3">ATCC 700345 / ANG-SQ1</strain>
    </source>
</reference>
<evidence type="ECO:0000313" key="2">
    <source>
        <dbReference type="EMBL" id="ABV87323.1"/>
    </source>
</evidence>
<keyword evidence="3" id="KW-1185">Reference proteome</keyword>